<evidence type="ECO:0000313" key="1">
    <source>
        <dbReference type="EMBL" id="EWS78356.1"/>
    </source>
</evidence>
<evidence type="ECO:0000313" key="2">
    <source>
        <dbReference type="Proteomes" id="UP000020406"/>
    </source>
</evidence>
<protein>
    <submittedName>
        <fullName evidence="1">Uncharacterized protein</fullName>
    </submittedName>
</protein>
<accession>Z9JKJ9</accession>
<comment type="caution">
    <text evidence="1">The sequence shown here is derived from an EMBL/GenBank/DDBJ whole genome shotgun (WGS) entry which is preliminary data.</text>
</comment>
<gene>
    <name evidence="1" type="ORF">AF72_06420</name>
</gene>
<dbReference type="AlphaFoldDB" id="Z9JKJ9"/>
<reference evidence="1 2" key="1">
    <citation type="journal article" date="2014" name="Genome Announc.">
        <title>Draft Genome Sequence of Xylella fastidiosa Pear Leaf Scorch Strain in Taiwan.</title>
        <authorList>
            <person name="Su C.C."/>
            <person name="Deng W.L."/>
            <person name="Jan F.J."/>
            <person name="Chang C.J."/>
            <person name="Huang H."/>
            <person name="Chen J."/>
        </authorList>
    </citation>
    <scope>NUCLEOTIDE SEQUENCE [LARGE SCALE GENOMIC DNA]</scope>
    <source>
        <strain evidence="1 2">PLS229</strain>
    </source>
</reference>
<name>Z9JKJ9_9GAMM</name>
<sequence length="58" mass="6614">MTLDIKVTQLLMTKPPIVIIFQCIFNDTVTVEIAFKVLIKRFDGLLHNHIGVVLVAHR</sequence>
<dbReference type="Proteomes" id="UP000020406">
    <property type="component" value="Unassembled WGS sequence"/>
</dbReference>
<dbReference type="EMBL" id="JDSQ01000008">
    <property type="protein sequence ID" value="EWS78356.1"/>
    <property type="molecule type" value="Genomic_DNA"/>
</dbReference>
<proteinExistence type="predicted"/>
<organism evidence="1 2">
    <name type="scientific">Xylella taiwanensis</name>
    <dbReference type="NCBI Taxonomy" id="1444770"/>
    <lineage>
        <taxon>Bacteria</taxon>
        <taxon>Pseudomonadati</taxon>
        <taxon>Pseudomonadota</taxon>
        <taxon>Gammaproteobacteria</taxon>
        <taxon>Lysobacterales</taxon>
        <taxon>Lysobacteraceae</taxon>
        <taxon>Xylella</taxon>
    </lineage>
</organism>